<evidence type="ECO:0000313" key="2">
    <source>
        <dbReference type="Proteomes" id="UP000051326"/>
    </source>
</evidence>
<dbReference type="Proteomes" id="UP000051326">
    <property type="component" value="Unassembled WGS sequence"/>
</dbReference>
<reference evidence="1 2" key="1">
    <citation type="submission" date="2015-09" db="EMBL/GenBank/DDBJ databases">
        <authorList>
            <consortium name="Swine Surveillance"/>
        </authorList>
    </citation>
    <scope>NUCLEOTIDE SEQUENCE [LARGE SCALE GENOMIC DNA]</scope>
    <source>
        <strain evidence="1 2">CECT 8399</strain>
    </source>
</reference>
<evidence type="ECO:0000313" key="1">
    <source>
        <dbReference type="EMBL" id="CUH98523.1"/>
    </source>
</evidence>
<sequence>MKVLPGDEEWFKTLAIALEVQNGKLFNMLRRHFEDGSGGISTDFPAAGHDREG</sequence>
<accession>A0A0P1H6D9</accession>
<gene>
    <name evidence="1" type="ORF">PHA8399_00637</name>
</gene>
<dbReference type="EMBL" id="CYSR01000008">
    <property type="protein sequence ID" value="CUH98523.1"/>
    <property type="molecule type" value="Genomic_DNA"/>
</dbReference>
<organism evidence="1 2">
    <name type="scientific">Leisingera aquaemixtae</name>
    <dbReference type="NCBI Taxonomy" id="1396826"/>
    <lineage>
        <taxon>Bacteria</taxon>
        <taxon>Pseudomonadati</taxon>
        <taxon>Pseudomonadota</taxon>
        <taxon>Alphaproteobacteria</taxon>
        <taxon>Rhodobacterales</taxon>
        <taxon>Roseobacteraceae</taxon>
        <taxon>Leisingera</taxon>
    </lineage>
</organism>
<dbReference type="AlphaFoldDB" id="A0A0P1H6D9"/>
<dbReference type="RefSeq" id="WP_158509249.1">
    <property type="nucleotide sequence ID" value="NZ_CYSR01000008.1"/>
</dbReference>
<proteinExistence type="predicted"/>
<name>A0A0P1H6D9_9RHOB</name>
<protein>
    <submittedName>
        <fullName evidence="1">Uncharacterized protein</fullName>
    </submittedName>
</protein>